<dbReference type="PROSITE" id="PS51318">
    <property type="entry name" value="TAT"/>
    <property type="match status" value="1"/>
</dbReference>
<dbReference type="Pfam" id="PF00561">
    <property type="entry name" value="Abhydrolase_1"/>
    <property type="match status" value="1"/>
</dbReference>
<dbReference type="SUPFAM" id="SSF53474">
    <property type="entry name" value="alpha/beta-Hydrolases"/>
    <property type="match status" value="1"/>
</dbReference>
<evidence type="ECO:0000256" key="3">
    <source>
        <dbReference type="SAM" id="SignalP"/>
    </source>
</evidence>
<sequence length="539" mass="57930">MSTHSRRSLGRLVAVAALVVGATGAVAAPAAAGPAAPAPVAWGPCAYEDLVSLPANEVLRYSCARYPVPINPARPQLGTVELALMRRAADNPDTRIGSLFLNPGGPGGSGYALPKAMKSYLSADVLSRFDLIGFDPRGVGRSSPVRCFTTQENFDALNARISAIPLTDEQERSTNAAYGDYGRACAQLGGPLLNHMSTEYVARDLDLLRAGVGDAQLNFLGFSYGTLIGATYANLFPQNARAIVMDGNVDPRLRTTNGLEYDRQRTESFELVLDEVLTQCDLAGPAACAFSGDAKAKFTELRETAERDGTLRFPALSPDWRMTFEAFTNFMSRAVYNQTIDLPTVAILLQSAYDALHPSGTQARTAATPAITLPANAFEPVVDALPDSPYTGDDSYAAVNCADKPFLHWPGLVPPIADAWDRAMPTFGRGLAWGDPGVCVQWPFAARWADRYTGPWNRRTPNPVLLVNNTHDPATRHTFAQRMSTQLGNARLVTVEAIGHTILGRSACADRIATDYLINLAVPAKGTVCQPDEQAFPAR</sequence>
<keyword evidence="7" id="KW-1185">Reference proteome</keyword>
<dbReference type="STRING" id="909613.UO65_2885"/>
<dbReference type="GO" id="GO:0016787">
    <property type="term" value="F:hydrolase activity"/>
    <property type="evidence" value="ECO:0007669"/>
    <property type="project" value="UniProtKB-KW"/>
</dbReference>
<dbReference type="Gene3D" id="3.40.50.1820">
    <property type="entry name" value="alpha/beta hydrolase"/>
    <property type="match status" value="1"/>
</dbReference>
<dbReference type="InterPro" id="IPR006311">
    <property type="entry name" value="TAT_signal"/>
</dbReference>
<organism evidence="6 7">
    <name type="scientific">Actinokineospora spheciospongiae</name>
    <dbReference type="NCBI Taxonomy" id="909613"/>
    <lineage>
        <taxon>Bacteria</taxon>
        <taxon>Bacillati</taxon>
        <taxon>Actinomycetota</taxon>
        <taxon>Actinomycetes</taxon>
        <taxon>Pseudonocardiales</taxon>
        <taxon>Pseudonocardiaceae</taxon>
        <taxon>Actinokineospora</taxon>
    </lineage>
</organism>
<dbReference type="RefSeq" id="WP_035282681.1">
    <property type="nucleotide sequence ID" value="NZ_AYXG01000101.1"/>
</dbReference>
<dbReference type="InterPro" id="IPR013595">
    <property type="entry name" value="Pept_S33_TAP-like_C"/>
</dbReference>
<dbReference type="OrthoDB" id="4006962at2"/>
<dbReference type="Proteomes" id="UP000019277">
    <property type="component" value="Unassembled WGS sequence"/>
</dbReference>
<keyword evidence="3" id="KW-0732">Signal</keyword>
<evidence type="ECO:0000259" key="4">
    <source>
        <dbReference type="Pfam" id="PF00561"/>
    </source>
</evidence>
<dbReference type="InterPro" id="IPR029058">
    <property type="entry name" value="AB_hydrolase_fold"/>
</dbReference>
<dbReference type="AlphaFoldDB" id="W7IZ49"/>
<feature type="signal peptide" evidence="3">
    <location>
        <begin position="1"/>
        <end position="27"/>
    </location>
</feature>
<feature type="domain" description="AB hydrolase-1" evidence="4">
    <location>
        <begin position="99"/>
        <end position="255"/>
    </location>
</feature>
<name>W7IZ49_9PSEU</name>
<evidence type="ECO:0000313" key="7">
    <source>
        <dbReference type="Proteomes" id="UP000019277"/>
    </source>
</evidence>
<evidence type="ECO:0000313" key="6">
    <source>
        <dbReference type="EMBL" id="EWC61826.1"/>
    </source>
</evidence>
<proteinExistence type="inferred from homology"/>
<evidence type="ECO:0000256" key="1">
    <source>
        <dbReference type="ARBA" id="ARBA00010088"/>
    </source>
</evidence>
<dbReference type="Pfam" id="PF08386">
    <property type="entry name" value="Abhydrolase_4"/>
    <property type="match status" value="1"/>
</dbReference>
<comment type="caution">
    <text evidence="6">The sequence shown here is derived from an EMBL/GenBank/DDBJ whole genome shotgun (WGS) entry which is preliminary data.</text>
</comment>
<dbReference type="InterPro" id="IPR051601">
    <property type="entry name" value="Serine_prot/Carboxylest_S33"/>
</dbReference>
<dbReference type="PANTHER" id="PTHR43248">
    <property type="entry name" value="2-SUCCINYL-6-HYDROXY-2,4-CYCLOHEXADIENE-1-CARBOXYLATE SYNTHASE"/>
    <property type="match status" value="1"/>
</dbReference>
<keyword evidence="2" id="KW-0378">Hydrolase</keyword>
<feature type="domain" description="Peptidase S33 tripeptidyl aminopeptidase-like C-terminal" evidence="5">
    <location>
        <begin position="426"/>
        <end position="529"/>
    </location>
</feature>
<comment type="similarity">
    <text evidence="1">Belongs to the peptidase S33 family.</text>
</comment>
<dbReference type="PATRIC" id="fig|909613.9.peg.2885"/>
<dbReference type="eggNOG" id="COG0596">
    <property type="taxonomic scope" value="Bacteria"/>
</dbReference>
<protein>
    <submittedName>
        <fullName evidence="6">Proteinase (Secreted protein)</fullName>
    </submittedName>
</protein>
<reference evidence="6 7" key="1">
    <citation type="journal article" date="2014" name="Genome Announc.">
        <title>Draft Genome Sequence of the Antitrypanosomally Active Sponge-Associated Bacterium Actinokineospora sp. Strain EG49.</title>
        <authorList>
            <person name="Harjes J."/>
            <person name="Ryu T."/>
            <person name="Abdelmohsen U.R."/>
            <person name="Moitinho-Silva L."/>
            <person name="Horn H."/>
            <person name="Ravasi T."/>
            <person name="Hentschel U."/>
        </authorList>
    </citation>
    <scope>NUCLEOTIDE SEQUENCE [LARGE SCALE GENOMIC DNA]</scope>
    <source>
        <strain evidence="6 7">EG49</strain>
    </source>
</reference>
<evidence type="ECO:0000256" key="2">
    <source>
        <dbReference type="ARBA" id="ARBA00022801"/>
    </source>
</evidence>
<feature type="chain" id="PRO_5004893829" evidence="3">
    <location>
        <begin position="28"/>
        <end position="539"/>
    </location>
</feature>
<accession>W7IZ49</accession>
<evidence type="ECO:0000259" key="5">
    <source>
        <dbReference type="Pfam" id="PF08386"/>
    </source>
</evidence>
<dbReference type="PANTHER" id="PTHR43248:SF25">
    <property type="entry name" value="AB HYDROLASE-1 DOMAIN-CONTAINING PROTEIN-RELATED"/>
    <property type="match status" value="1"/>
</dbReference>
<gene>
    <name evidence="6" type="ORF">UO65_2885</name>
</gene>
<dbReference type="EMBL" id="AYXG01000101">
    <property type="protein sequence ID" value="EWC61826.1"/>
    <property type="molecule type" value="Genomic_DNA"/>
</dbReference>
<dbReference type="InterPro" id="IPR000073">
    <property type="entry name" value="AB_hydrolase_1"/>
</dbReference>